<dbReference type="CDD" id="cd12424">
    <property type="entry name" value="RRM3_hnRNPL_like"/>
    <property type="match status" value="1"/>
</dbReference>
<dbReference type="Gene3D" id="3.30.70.330">
    <property type="match status" value="2"/>
</dbReference>
<dbReference type="InterPro" id="IPR012677">
    <property type="entry name" value="Nucleotide-bd_a/b_plait_sf"/>
</dbReference>
<evidence type="ECO:0000313" key="6">
    <source>
        <dbReference type="WBParaSite" id="jg5107"/>
    </source>
</evidence>
<accession>A0A915EER6</accession>
<dbReference type="WBParaSite" id="jg5107">
    <property type="protein sequence ID" value="jg5107"/>
    <property type="gene ID" value="jg5107"/>
</dbReference>
<dbReference type="GO" id="GO:0000340">
    <property type="term" value="F:RNA 7-methylguanosine cap binding"/>
    <property type="evidence" value="ECO:0007669"/>
    <property type="project" value="TreeGrafter"/>
</dbReference>
<proteinExistence type="inferred from homology"/>
<keyword evidence="1" id="KW-0648">Protein biosynthesis</keyword>
<dbReference type="Pfam" id="PF01652">
    <property type="entry name" value="IF4E"/>
    <property type="match status" value="1"/>
</dbReference>
<keyword evidence="3" id="KW-0812">Transmembrane</keyword>
<keyword evidence="1" id="KW-0694">RNA-binding</keyword>
<dbReference type="InterPro" id="IPR023398">
    <property type="entry name" value="TIF_eIF4e-like"/>
</dbReference>
<dbReference type="AlphaFoldDB" id="A0A915EER6"/>
<dbReference type="PANTHER" id="PTHR11960:SF69">
    <property type="entry name" value="EUKARYOTIC TRANSLATION INITIATION FACTOR 4E-3"/>
    <property type="match status" value="1"/>
</dbReference>
<keyword evidence="3" id="KW-1133">Transmembrane helix</keyword>
<feature type="region of interest" description="Disordered" evidence="2">
    <location>
        <begin position="108"/>
        <end position="150"/>
    </location>
</feature>
<keyword evidence="3" id="KW-0472">Membrane</keyword>
<dbReference type="GO" id="GO:0016281">
    <property type="term" value="C:eukaryotic translation initiation factor 4F complex"/>
    <property type="evidence" value="ECO:0007669"/>
    <property type="project" value="TreeGrafter"/>
</dbReference>
<name>A0A915EER6_9BILA</name>
<keyword evidence="5" id="KW-1185">Reference proteome</keyword>
<evidence type="ECO:0000256" key="2">
    <source>
        <dbReference type="SAM" id="MobiDB-lite"/>
    </source>
</evidence>
<feature type="compositionally biased region" description="Basic and acidic residues" evidence="2">
    <location>
        <begin position="140"/>
        <end position="150"/>
    </location>
</feature>
<dbReference type="Pfam" id="PF22976">
    <property type="entry name" value="RRM_10"/>
    <property type="match status" value="1"/>
</dbReference>
<evidence type="ECO:0000313" key="5">
    <source>
        <dbReference type="Proteomes" id="UP000887574"/>
    </source>
</evidence>
<dbReference type="Pfam" id="PF13893">
    <property type="entry name" value="RRM_5"/>
    <property type="match status" value="1"/>
</dbReference>
<dbReference type="Gene3D" id="3.30.760.10">
    <property type="entry name" value="RNA Cap, Translation Initiation Factor Eif4e"/>
    <property type="match status" value="1"/>
</dbReference>
<protein>
    <submittedName>
        <fullName evidence="6">RRM domain-containing protein</fullName>
    </submittedName>
</protein>
<dbReference type="Proteomes" id="UP000887574">
    <property type="component" value="Unplaced"/>
</dbReference>
<evidence type="ECO:0000256" key="1">
    <source>
        <dbReference type="RuleBase" id="RU004374"/>
    </source>
</evidence>
<sequence>MAEEASAAAAARFPYDFEQDGQQAGQSASKSLPTAIIVICLSTVGLVMSAVFVGMCVAKRRQIRNRKKNIVETHRLSWYSNPLPWYPYLADIPTLLAYDSEHSLYPHSPGSATHSHGTPIHSPGRATHSPVQTAIHSKKRMENSKSFQEDLRKETRDCLADYYESSKKSEAPFTKSNGSIAIEHSTPNTVDLSKNAASDSPLRVVSKVDSEVRITEIGAVVQKLADVHIKSTTFGRRWILWGMHPDTNKYWDDRLQPIKHVDNNEQLKAALKGIPPLHLVQPRTDFYFFKDGIKPVWSDESNVHGGRWLISLAVPRVETDEEQRRRMGKITGYWTSLMNALAEDCFASYRDYICGGVLIIKKFKCVVSIWMRQTDSDEIILGVGKFFKKMLRVPDEERVDYEEHPKSDSIKSINPVLMVYGLSLEYFNCDKVFNLFCLYGNCVKVKFLNVTSNTCMVEMESPEDAFNVKKYLTGCRAFGNSLSLTHSYQQSLRQYNSRDCYVLPDQTPSFKDYADSGLLRYADADHASQLNLASPSKILEFHYLGHLDEQQLLEIFEKNLRYPDQISFAGERGDQLKSGTVHFQTTDEAIEALVACNHVAIAKSEDENVLGGVLLLSFAESTENEEINLE</sequence>
<comment type="similarity">
    <text evidence="1">Belongs to the eukaryotic initiation factor 4E family.</text>
</comment>
<dbReference type="InterPro" id="IPR035979">
    <property type="entry name" value="RBD_domain_sf"/>
</dbReference>
<dbReference type="InterPro" id="IPR055204">
    <property type="entry name" value="HNRNPL_RRM"/>
</dbReference>
<dbReference type="SUPFAM" id="SSF54928">
    <property type="entry name" value="RNA-binding domain, RBD"/>
    <property type="match status" value="1"/>
</dbReference>
<feature type="transmembrane region" description="Helical" evidence="3">
    <location>
        <begin position="35"/>
        <end position="58"/>
    </location>
</feature>
<dbReference type="InterPro" id="IPR001040">
    <property type="entry name" value="TIF_eIF_4E"/>
</dbReference>
<dbReference type="SUPFAM" id="SSF55418">
    <property type="entry name" value="eIF4e-like"/>
    <property type="match status" value="1"/>
</dbReference>
<organism evidence="5 6">
    <name type="scientific">Ditylenchus dipsaci</name>
    <dbReference type="NCBI Taxonomy" id="166011"/>
    <lineage>
        <taxon>Eukaryota</taxon>
        <taxon>Metazoa</taxon>
        <taxon>Ecdysozoa</taxon>
        <taxon>Nematoda</taxon>
        <taxon>Chromadorea</taxon>
        <taxon>Rhabditida</taxon>
        <taxon>Tylenchina</taxon>
        <taxon>Tylenchomorpha</taxon>
        <taxon>Sphaerularioidea</taxon>
        <taxon>Anguinidae</taxon>
        <taxon>Anguininae</taxon>
        <taxon>Ditylenchus</taxon>
    </lineage>
</organism>
<evidence type="ECO:0000256" key="3">
    <source>
        <dbReference type="SAM" id="Phobius"/>
    </source>
</evidence>
<reference evidence="6" key="1">
    <citation type="submission" date="2022-11" db="UniProtKB">
        <authorList>
            <consortium name="WormBaseParasite"/>
        </authorList>
    </citation>
    <scope>IDENTIFICATION</scope>
</reference>
<feature type="domain" description="Heterogeneous nuclear ribonucleoprotein L RRM" evidence="4">
    <location>
        <begin position="532"/>
        <end position="619"/>
    </location>
</feature>
<dbReference type="GO" id="GO:0003743">
    <property type="term" value="F:translation initiation factor activity"/>
    <property type="evidence" value="ECO:0007669"/>
    <property type="project" value="UniProtKB-KW"/>
</dbReference>
<keyword evidence="1" id="KW-0396">Initiation factor</keyword>
<evidence type="ECO:0000259" key="4">
    <source>
        <dbReference type="Pfam" id="PF22976"/>
    </source>
</evidence>
<dbReference type="PANTHER" id="PTHR11960">
    <property type="entry name" value="EUKARYOTIC TRANSLATION INITIATION FACTOR 4E RELATED"/>
    <property type="match status" value="1"/>
</dbReference>